<evidence type="ECO:0000256" key="3">
    <source>
        <dbReference type="ARBA" id="ARBA00022449"/>
    </source>
</evidence>
<comment type="caution">
    <text evidence="11">The sequence shown here is derived from an EMBL/GenBank/DDBJ whole genome shotgun (WGS) entry which is preliminary data.</text>
</comment>
<evidence type="ECO:0000256" key="8">
    <source>
        <dbReference type="ARBA" id="ARBA00038435"/>
    </source>
</evidence>
<dbReference type="Pfam" id="PF03553">
    <property type="entry name" value="Na_H_antiporter"/>
    <property type="match status" value="1"/>
</dbReference>
<dbReference type="InterPro" id="IPR052180">
    <property type="entry name" value="NhaC_Na-H+_Antiporter"/>
</dbReference>
<evidence type="ECO:0000313" key="12">
    <source>
        <dbReference type="Proteomes" id="UP000656813"/>
    </source>
</evidence>
<evidence type="ECO:0000256" key="2">
    <source>
        <dbReference type="ARBA" id="ARBA00022448"/>
    </source>
</evidence>
<reference evidence="11" key="1">
    <citation type="journal article" date="2014" name="Int. J. Syst. Evol. Microbiol.">
        <title>Complete genome sequence of Corynebacterium casei LMG S-19264T (=DSM 44701T), isolated from a smear-ripened cheese.</title>
        <authorList>
            <consortium name="US DOE Joint Genome Institute (JGI-PGF)"/>
            <person name="Walter F."/>
            <person name="Albersmeier A."/>
            <person name="Kalinowski J."/>
            <person name="Ruckert C."/>
        </authorList>
    </citation>
    <scope>NUCLEOTIDE SEQUENCE</scope>
    <source>
        <strain evidence="11">CGMCC 1.12777</strain>
    </source>
</reference>
<evidence type="ECO:0000256" key="7">
    <source>
        <dbReference type="ARBA" id="ARBA00023136"/>
    </source>
</evidence>
<evidence type="ECO:0000256" key="6">
    <source>
        <dbReference type="ARBA" id="ARBA00022989"/>
    </source>
</evidence>
<dbReference type="InterPro" id="IPR018461">
    <property type="entry name" value="Na/H_Antiport_NhaC-like_C"/>
</dbReference>
<dbReference type="PANTHER" id="PTHR33451:SF3">
    <property type="entry name" value="MALATE-2H(+)_NA(+)-LACTATE ANTIPORTER"/>
    <property type="match status" value="1"/>
</dbReference>
<dbReference type="PANTHER" id="PTHR33451">
    <property type="entry name" value="MALATE-2H(+)/NA(+)-LACTATE ANTIPORTER"/>
    <property type="match status" value="1"/>
</dbReference>
<evidence type="ECO:0000256" key="5">
    <source>
        <dbReference type="ARBA" id="ARBA00022692"/>
    </source>
</evidence>
<keyword evidence="2" id="KW-0813">Transport</keyword>
<feature type="domain" description="Na+/H+ antiporter NhaC-like C-terminal" evidence="10">
    <location>
        <begin position="42"/>
        <end position="96"/>
    </location>
</feature>
<keyword evidence="12" id="KW-1185">Reference proteome</keyword>
<keyword evidence="3" id="KW-0050">Antiport</keyword>
<accession>A0A8J2ZVP6</accession>
<proteinExistence type="inferred from homology"/>
<dbReference type="GO" id="GO:0005886">
    <property type="term" value="C:plasma membrane"/>
    <property type="evidence" value="ECO:0007669"/>
    <property type="project" value="UniProtKB-SubCell"/>
</dbReference>
<keyword evidence="6 9" id="KW-1133">Transmembrane helix</keyword>
<keyword evidence="4" id="KW-1003">Cell membrane</keyword>
<evidence type="ECO:0000313" key="11">
    <source>
        <dbReference type="EMBL" id="GGH79821.1"/>
    </source>
</evidence>
<evidence type="ECO:0000256" key="4">
    <source>
        <dbReference type="ARBA" id="ARBA00022475"/>
    </source>
</evidence>
<protein>
    <recommendedName>
        <fullName evidence="10">Na+/H+ antiporter NhaC-like C-terminal domain-containing protein</fullName>
    </recommendedName>
</protein>
<reference evidence="11" key="2">
    <citation type="submission" date="2020-09" db="EMBL/GenBank/DDBJ databases">
        <authorList>
            <person name="Sun Q."/>
            <person name="Zhou Y."/>
        </authorList>
    </citation>
    <scope>NUCLEOTIDE SEQUENCE</scope>
    <source>
        <strain evidence="11">CGMCC 1.12777</strain>
    </source>
</reference>
<evidence type="ECO:0000256" key="9">
    <source>
        <dbReference type="SAM" id="Phobius"/>
    </source>
</evidence>
<comment type="subcellular location">
    <subcellularLocation>
        <location evidence="1">Cell membrane</location>
        <topology evidence="1">Multi-pass membrane protein</topology>
    </subcellularLocation>
</comment>
<keyword evidence="5 9" id="KW-0812">Transmembrane</keyword>
<name>A0A8J2ZVP6_9BACL</name>
<dbReference type="Proteomes" id="UP000656813">
    <property type="component" value="Unassembled WGS sequence"/>
</dbReference>
<comment type="similarity">
    <text evidence="8">Belongs to the NhaC Na(+)/H(+) (TC 2.A.35) antiporter family.</text>
</comment>
<organism evidence="11 12">
    <name type="scientific">Pullulanibacillus pueri</name>
    <dbReference type="NCBI Taxonomy" id="1437324"/>
    <lineage>
        <taxon>Bacteria</taxon>
        <taxon>Bacillati</taxon>
        <taxon>Bacillota</taxon>
        <taxon>Bacilli</taxon>
        <taxon>Bacillales</taxon>
        <taxon>Sporolactobacillaceae</taxon>
        <taxon>Pullulanibacillus</taxon>
    </lineage>
</organism>
<keyword evidence="7 9" id="KW-0472">Membrane</keyword>
<sequence length="105" mass="10831">MFQLVQGLLGGAAGTVGVALIGIAQTMDLSLAITAGAVVSGSYFGDKLSPLSDTTNMSSLAAEANIYEHIKHMLFTAIPSSIVAMIVFYSVGLGINTNTTNLKHV</sequence>
<evidence type="ECO:0000256" key="1">
    <source>
        <dbReference type="ARBA" id="ARBA00004651"/>
    </source>
</evidence>
<gene>
    <name evidence="11" type="ORF">GCM10007096_15310</name>
</gene>
<dbReference type="AlphaFoldDB" id="A0A8J2ZVP6"/>
<dbReference type="GO" id="GO:0015297">
    <property type="term" value="F:antiporter activity"/>
    <property type="evidence" value="ECO:0007669"/>
    <property type="project" value="UniProtKB-KW"/>
</dbReference>
<feature type="transmembrane region" description="Helical" evidence="9">
    <location>
        <begin position="74"/>
        <end position="95"/>
    </location>
</feature>
<evidence type="ECO:0000259" key="10">
    <source>
        <dbReference type="Pfam" id="PF03553"/>
    </source>
</evidence>
<dbReference type="EMBL" id="BMFV01000009">
    <property type="protein sequence ID" value="GGH79821.1"/>
    <property type="molecule type" value="Genomic_DNA"/>
</dbReference>